<dbReference type="GO" id="GO:0005737">
    <property type="term" value="C:cytoplasm"/>
    <property type="evidence" value="ECO:0007669"/>
    <property type="project" value="TreeGrafter"/>
</dbReference>
<proteinExistence type="predicted"/>
<organism evidence="7">
    <name type="scientific">Gordonia rubripertincta</name>
    <name type="common">Rhodococcus corallinus</name>
    <dbReference type="NCBI Taxonomy" id="36822"/>
    <lineage>
        <taxon>Bacteria</taxon>
        <taxon>Bacillati</taxon>
        <taxon>Actinomycetota</taxon>
        <taxon>Actinomycetes</taxon>
        <taxon>Mycobacteriales</taxon>
        <taxon>Gordoniaceae</taxon>
        <taxon>Gordonia</taxon>
    </lineage>
</organism>
<reference evidence="7" key="1">
    <citation type="submission" date="2023-04" db="EMBL/GenBank/DDBJ databases">
        <title>Characterization and analysis of the complete genome of Gordonia rubripertincta 112, the degrader of aromatic and aliphatic compounds.</title>
        <authorList>
            <person name="Frantsuzova E."/>
            <person name="Bogun A."/>
            <person name="Delegan Y."/>
        </authorList>
    </citation>
    <scope>NUCLEOTIDE SEQUENCE</scope>
    <source>
        <strain evidence="7">112</strain>
    </source>
</reference>
<dbReference type="Gene3D" id="3.50.50.60">
    <property type="entry name" value="FAD/NAD(P)-binding domain"/>
    <property type="match status" value="2"/>
</dbReference>
<keyword evidence="4" id="KW-0560">Oxidoreductase</keyword>
<dbReference type="AlphaFoldDB" id="A0AAW6RFB8"/>
<keyword evidence="3" id="KW-0274">FAD</keyword>
<dbReference type="PRINTS" id="PR00411">
    <property type="entry name" value="PNDRDTASEI"/>
</dbReference>
<dbReference type="PRINTS" id="PR00368">
    <property type="entry name" value="FADPNR"/>
</dbReference>
<evidence type="ECO:0000259" key="6">
    <source>
        <dbReference type="Pfam" id="PF14759"/>
    </source>
</evidence>
<dbReference type="PANTHER" id="PTHR43557">
    <property type="entry name" value="APOPTOSIS-INDUCING FACTOR 1"/>
    <property type="match status" value="1"/>
</dbReference>
<comment type="cofactor">
    <cofactor evidence="1">
        <name>FAD</name>
        <dbReference type="ChEBI" id="CHEBI:57692"/>
    </cofactor>
</comment>
<dbReference type="SUPFAM" id="SSF51905">
    <property type="entry name" value="FAD/NAD(P)-binding domain"/>
    <property type="match status" value="1"/>
</dbReference>
<dbReference type="Pfam" id="PF14759">
    <property type="entry name" value="Reductase_C"/>
    <property type="match status" value="1"/>
</dbReference>
<gene>
    <name evidence="7" type="ORF">QBL07_16300</name>
</gene>
<sequence length="408" mass="42988">MDVNRTGVDRVVIAGASLAGMKAAQAARAAGYAGRITMIGDEKLAPYDRPPLSKEFLTDPGSGQPPHFDGALSLATDLDLELLLGEPATGVDTTMQRVTVGEREIAYDALVVATGAVPRRLPTTLTGVTTLRTADDARQVAAGLRRGARIVVVGGGFIGSEVASAARAHGLPVTIVEAAPVPLVRAVGAVAGEWLGELHGRHGTELIRGVGVESLDGDGHVREVRLTDGRILPADLVVVGIGADPATGWLADSGLNVSDGVACDATLHAGHNVWAAGDVARWWSQDFDRSLRIEHWTNAAEQGTLAMRNLLGGSDALAYRHIPYVWSDWYGSRIQLVGLAGGAPEVVTGSPDSDRFVALFREGDRLIGALALNRRSDIMKYRALIARGSSWSDGLALAEQRNRRTVAV</sequence>
<dbReference type="Gene3D" id="3.30.390.30">
    <property type="match status" value="1"/>
</dbReference>
<feature type="domain" description="FAD/NAD(P)-binding" evidence="5">
    <location>
        <begin position="10"/>
        <end position="303"/>
    </location>
</feature>
<dbReference type="Pfam" id="PF07992">
    <property type="entry name" value="Pyr_redox_2"/>
    <property type="match status" value="1"/>
</dbReference>
<dbReference type="InterPro" id="IPR036188">
    <property type="entry name" value="FAD/NAD-bd_sf"/>
</dbReference>
<dbReference type="InterPro" id="IPR023753">
    <property type="entry name" value="FAD/NAD-binding_dom"/>
</dbReference>
<evidence type="ECO:0000259" key="5">
    <source>
        <dbReference type="Pfam" id="PF07992"/>
    </source>
</evidence>
<dbReference type="InterPro" id="IPR016156">
    <property type="entry name" value="FAD/NAD-linked_Rdtase_dimer_sf"/>
</dbReference>
<feature type="domain" description="Reductase C-terminal" evidence="6">
    <location>
        <begin position="324"/>
        <end position="393"/>
    </location>
</feature>
<dbReference type="SUPFAM" id="SSF55424">
    <property type="entry name" value="FAD/NAD-linked reductases, dimerisation (C-terminal) domain"/>
    <property type="match status" value="1"/>
</dbReference>
<evidence type="ECO:0000256" key="2">
    <source>
        <dbReference type="ARBA" id="ARBA00022630"/>
    </source>
</evidence>
<comment type="caution">
    <text evidence="7">The sequence shown here is derived from an EMBL/GenBank/DDBJ whole genome shotgun (WGS) entry which is preliminary data.</text>
</comment>
<evidence type="ECO:0000313" key="7">
    <source>
        <dbReference type="EMBL" id="MDG6782391.1"/>
    </source>
</evidence>
<evidence type="ECO:0000256" key="4">
    <source>
        <dbReference type="ARBA" id="ARBA00023002"/>
    </source>
</evidence>
<name>A0AAW6RFB8_GORRU</name>
<accession>A0AAW6RFB8</accession>
<dbReference type="RefSeq" id="WP_005196820.1">
    <property type="nucleotide sequence ID" value="NZ_CP136136.1"/>
</dbReference>
<evidence type="ECO:0000256" key="1">
    <source>
        <dbReference type="ARBA" id="ARBA00001974"/>
    </source>
</evidence>
<keyword evidence="2" id="KW-0285">Flavoprotein</keyword>
<evidence type="ECO:0000256" key="3">
    <source>
        <dbReference type="ARBA" id="ARBA00022827"/>
    </source>
</evidence>
<dbReference type="InterPro" id="IPR050446">
    <property type="entry name" value="FAD-oxidoreductase/Apoptosis"/>
</dbReference>
<dbReference type="GO" id="GO:0016651">
    <property type="term" value="F:oxidoreductase activity, acting on NAD(P)H"/>
    <property type="evidence" value="ECO:0007669"/>
    <property type="project" value="TreeGrafter"/>
</dbReference>
<dbReference type="PANTHER" id="PTHR43557:SF2">
    <property type="entry name" value="RIESKE DOMAIN-CONTAINING PROTEIN-RELATED"/>
    <property type="match status" value="1"/>
</dbReference>
<dbReference type="InterPro" id="IPR028202">
    <property type="entry name" value="Reductase_C"/>
</dbReference>
<dbReference type="EMBL" id="JARUXG010000010">
    <property type="protein sequence ID" value="MDG6782391.1"/>
    <property type="molecule type" value="Genomic_DNA"/>
</dbReference>
<protein>
    <submittedName>
        <fullName evidence="7">FAD-dependent oxidoreductase</fullName>
    </submittedName>
</protein>